<keyword evidence="2" id="KW-1185">Reference proteome</keyword>
<proteinExistence type="predicted"/>
<sequence>MSMYLPKRLELSLRLVLAFPKASRTQLDLSSMFFTLREGGGDMTGGVGDGEQVGRPLVQLAALILLHHVAPVDVHGAVRVDGHDHLPDEIRANASKEEAETLKASLEAAGGPVV</sequence>
<name>A0A4Z2HHV8_9TELE</name>
<comment type="caution">
    <text evidence="1">The sequence shown here is derived from an EMBL/GenBank/DDBJ whole genome shotgun (WGS) entry which is preliminary data.</text>
</comment>
<dbReference type="Proteomes" id="UP000314294">
    <property type="component" value="Unassembled WGS sequence"/>
</dbReference>
<evidence type="ECO:0000313" key="1">
    <source>
        <dbReference type="EMBL" id="TNN65346.1"/>
    </source>
</evidence>
<gene>
    <name evidence="1" type="ORF">EYF80_024501</name>
</gene>
<dbReference type="AlphaFoldDB" id="A0A4Z2HHV8"/>
<protein>
    <submittedName>
        <fullName evidence="1">Uncharacterized protein</fullName>
    </submittedName>
</protein>
<dbReference type="EMBL" id="SRLO01000237">
    <property type="protein sequence ID" value="TNN65346.1"/>
    <property type="molecule type" value="Genomic_DNA"/>
</dbReference>
<evidence type="ECO:0000313" key="2">
    <source>
        <dbReference type="Proteomes" id="UP000314294"/>
    </source>
</evidence>
<reference evidence="1 2" key="1">
    <citation type="submission" date="2019-03" db="EMBL/GenBank/DDBJ databases">
        <title>First draft genome of Liparis tanakae, snailfish: a comprehensive survey of snailfish specific genes.</title>
        <authorList>
            <person name="Kim W."/>
            <person name="Song I."/>
            <person name="Jeong J.-H."/>
            <person name="Kim D."/>
            <person name="Kim S."/>
            <person name="Ryu S."/>
            <person name="Song J.Y."/>
            <person name="Lee S.K."/>
        </authorList>
    </citation>
    <scope>NUCLEOTIDE SEQUENCE [LARGE SCALE GENOMIC DNA]</scope>
    <source>
        <tissue evidence="1">Muscle</tissue>
    </source>
</reference>
<organism evidence="1 2">
    <name type="scientific">Liparis tanakae</name>
    <name type="common">Tanaka's snailfish</name>
    <dbReference type="NCBI Taxonomy" id="230148"/>
    <lineage>
        <taxon>Eukaryota</taxon>
        <taxon>Metazoa</taxon>
        <taxon>Chordata</taxon>
        <taxon>Craniata</taxon>
        <taxon>Vertebrata</taxon>
        <taxon>Euteleostomi</taxon>
        <taxon>Actinopterygii</taxon>
        <taxon>Neopterygii</taxon>
        <taxon>Teleostei</taxon>
        <taxon>Neoteleostei</taxon>
        <taxon>Acanthomorphata</taxon>
        <taxon>Eupercaria</taxon>
        <taxon>Perciformes</taxon>
        <taxon>Cottioidei</taxon>
        <taxon>Cottales</taxon>
        <taxon>Liparidae</taxon>
        <taxon>Liparis</taxon>
    </lineage>
</organism>
<accession>A0A4Z2HHV8</accession>